<dbReference type="GO" id="GO:0009312">
    <property type="term" value="P:oligosaccharide biosynthetic process"/>
    <property type="evidence" value="ECO:0007669"/>
    <property type="project" value="InterPro"/>
</dbReference>
<gene>
    <name evidence="2" type="ORF">EJ065_7121</name>
</gene>
<organism evidence="2 3">
    <name type="scientific">Corallococcus coralloides</name>
    <name type="common">Myxococcus coralloides</name>
    <dbReference type="NCBI Taxonomy" id="184914"/>
    <lineage>
        <taxon>Bacteria</taxon>
        <taxon>Pseudomonadati</taxon>
        <taxon>Myxococcota</taxon>
        <taxon>Myxococcia</taxon>
        <taxon>Myxococcales</taxon>
        <taxon>Cystobacterineae</taxon>
        <taxon>Myxococcaceae</taxon>
        <taxon>Corallococcus</taxon>
    </lineage>
</organism>
<dbReference type="Proteomes" id="UP000288758">
    <property type="component" value="Chromosome"/>
</dbReference>
<feature type="compositionally biased region" description="Low complexity" evidence="1">
    <location>
        <begin position="1"/>
        <end position="10"/>
    </location>
</feature>
<dbReference type="GO" id="GO:0008757">
    <property type="term" value="F:S-adenosylmethionine-dependent methyltransferase activity"/>
    <property type="evidence" value="ECO:0007669"/>
    <property type="project" value="InterPro"/>
</dbReference>
<evidence type="ECO:0000256" key="1">
    <source>
        <dbReference type="SAM" id="MobiDB-lite"/>
    </source>
</evidence>
<dbReference type="AlphaFoldDB" id="A0A410S3K3"/>
<dbReference type="CDD" id="cd02440">
    <property type="entry name" value="AdoMet_MTases"/>
    <property type="match status" value="1"/>
</dbReference>
<name>A0A410S3K3_CORCK</name>
<dbReference type="EMBL" id="CP034669">
    <property type="protein sequence ID" value="QAT88646.1"/>
    <property type="molecule type" value="Genomic_DNA"/>
</dbReference>
<accession>A0A410S3K3</accession>
<sequence>MKPSSAFLLAPPLPSRETDDPWHGTVQGCVRSRDDVTLSALPRARYRSALEIGGAIGLLTEKLQARCDALLSLETSDSAQARAIHRCRHLSHVRFQRMSVPERYPEQTFDLTLVSGRGAWWSLPELALAQQRILEHLEPGGHLVLVHWTGQTRDMRCSGHEVHDAFRRLAPKRLRHLRGEMEGTWRLDVFERL</sequence>
<feature type="region of interest" description="Disordered" evidence="1">
    <location>
        <begin position="1"/>
        <end position="23"/>
    </location>
</feature>
<dbReference type="RefSeq" id="WP_128799766.1">
    <property type="nucleotide sequence ID" value="NZ_CP034669.1"/>
</dbReference>
<dbReference type="SUPFAM" id="SSF53335">
    <property type="entry name" value="S-adenosyl-L-methionine-dependent methyltransferases"/>
    <property type="match status" value="1"/>
</dbReference>
<dbReference type="Gene3D" id="3.40.50.150">
    <property type="entry name" value="Vaccinia Virus protein VP39"/>
    <property type="match status" value="1"/>
</dbReference>
<evidence type="ECO:0000313" key="2">
    <source>
        <dbReference type="EMBL" id="QAT88646.1"/>
    </source>
</evidence>
<protein>
    <submittedName>
        <fullName evidence="2">LmbE family protein</fullName>
    </submittedName>
</protein>
<dbReference type="InterPro" id="IPR029063">
    <property type="entry name" value="SAM-dependent_MTases_sf"/>
</dbReference>
<evidence type="ECO:0000313" key="3">
    <source>
        <dbReference type="Proteomes" id="UP000288758"/>
    </source>
</evidence>
<reference evidence="2 3" key="1">
    <citation type="submission" date="2018-12" db="EMBL/GenBank/DDBJ databases">
        <title>Complete Genome Sequence of the Corallopyronin A producing Myxobacterium Corallococcus coralloides B035.</title>
        <authorList>
            <person name="Bouhired S.M."/>
            <person name="Rupp O."/>
            <person name="Blom J."/>
            <person name="Schaeberle T.F."/>
            <person name="Kehraus S."/>
            <person name="Schiefer A."/>
            <person name="Pfarr K."/>
            <person name="Goesmann A."/>
            <person name="Hoerauf A."/>
            <person name="Koenig G.M."/>
        </authorList>
    </citation>
    <scope>NUCLEOTIDE SEQUENCE [LARGE SCALE GENOMIC DNA]</scope>
    <source>
        <strain evidence="2 3">B035</strain>
    </source>
</reference>
<proteinExistence type="predicted"/>
<dbReference type="Pfam" id="PF05401">
    <property type="entry name" value="NodS"/>
    <property type="match status" value="1"/>
</dbReference>
<dbReference type="InterPro" id="IPR008715">
    <property type="entry name" value="SAM-MeTfrase_NodS-like"/>
</dbReference>